<dbReference type="InterPro" id="IPR018062">
    <property type="entry name" value="HTH_AraC-typ_CS"/>
</dbReference>
<evidence type="ECO:0000313" key="5">
    <source>
        <dbReference type="EMBL" id="AEV33913.1"/>
    </source>
</evidence>
<evidence type="ECO:0000259" key="4">
    <source>
        <dbReference type="PROSITE" id="PS01124"/>
    </source>
</evidence>
<dbReference type="RefSeq" id="WP_014203262.1">
    <property type="nucleotide sequence ID" value="NC_016599.1"/>
</dbReference>
<dbReference type="Gene3D" id="1.10.10.60">
    <property type="entry name" value="Homeodomain-like"/>
    <property type="match status" value="1"/>
</dbReference>
<dbReference type="PANTHER" id="PTHR43280">
    <property type="entry name" value="ARAC-FAMILY TRANSCRIPTIONAL REGULATOR"/>
    <property type="match status" value="1"/>
</dbReference>
<dbReference type="PANTHER" id="PTHR43280:SF2">
    <property type="entry name" value="HTH-TYPE TRANSCRIPTIONAL REGULATOR EXSA"/>
    <property type="match status" value="1"/>
</dbReference>
<dbReference type="PROSITE" id="PS01124">
    <property type="entry name" value="HTH_ARAC_FAMILY_2"/>
    <property type="match status" value="1"/>
</dbReference>
<dbReference type="Pfam" id="PF12833">
    <property type="entry name" value="HTH_18"/>
    <property type="match status" value="1"/>
</dbReference>
<proteinExistence type="predicted"/>
<keyword evidence="2 5" id="KW-0238">DNA-binding</keyword>
<dbReference type="PATRIC" id="fig|926562.3.peg.2973"/>
<keyword evidence="3" id="KW-0804">Transcription</keyword>
<dbReference type="KEGG" id="oho:Oweho_2956"/>
<evidence type="ECO:0000256" key="1">
    <source>
        <dbReference type="ARBA" id="ARBA00023015"/>
    </source>
</evidence>
<evidence type="ECO:0000256" key="3">
    <source>
        <dbReference type="ARBA" id="ARBA00023163"/>
    </source>
</evidence>
<dbReference type="STRING" id="926562.Oweho_2956"/>
<organism evidence="5 6">
    <name type="scientific">Owenweeksia hongkongensis (strain DSM 17368 / CIP 108786 / JCM 12287 / NRRL B-23963 / UST20020801)</name>
    <dbReference type="NCBI Taxonomy" id="926562"/>
    <lineage>
        <taxon>Bacteria</taxon>
        <taxon>Pseudomonadati</taxon>
        <taxon>Bacteroidota</taxon>
        <taxon>Flavobacteriia</taxon>
        <taxon>Flavobacteriales</taxon>
        <taxon>Owenweeksiaceae</taxon>
        <taxon>Owenweeksia</taxon>
    </lineage>
</organism>
<protein>
    <submittedName>
        <fullName evidence="5">DNA-binding domain-containing protein, AraC-type</fullName>
    </submittedName>
</protein>
<keyword evidence="6" id="KW-1185">Reference proteome</keyword>
<dbReference type="SMART" id="SM00342">
    <property type="entry name" value="HTH_ARAC"/>
    <property type="match status" value="1"/>
</dbReference>
<reference evidence="5 6" key="1">
    <citation type="journal article" date="2012" name="Stand. Genomic Sci.">
        <title>Genome sequence of the orange-pigmented seawater bacterium Owenweeksia hongkongensis type strain (UST20020801(T)).</title>
        <authorList>
            <person name="Riedel T."/>
            <person name="Held B."/>
            <person name="Nolan M."/>
            <person name="Lucas S."/>
            <person name="Lapidus A."/>
            <person name="Tice H."/>
            <person name="Del Rio T.G."/>
            <person name="Cheng J.F."/>
            <person name="Han C."/>
            <person name="Tapia R."/>
            <person name="Goodwin L.A."/>
            <person name="Pitluck S."/>
            <person name="Liolios K."/>
            <person name="Mavromatis K."/>
            <person name="Pagani I."/>
            <person name="Ivanova N."/>
            <person name="Mikhailova N."/>
            <person name="Pati A."/>
            <person name="Chen A."/>
            <person name="Palaniappan K."/>
            <person name="Rohde M."/>
            <person name="Tindall B.J."/>
            <person name="Detter J.C."/>
            <person name="Goker M."/>
            <person name="Woyke T."/>
            <person name="Bristow J."/>
            <person name="Eisen J.A."/>
            <person name="Markowitz V."/>
            <person name="Hugenholtz P."/>
            <person name="Klenk H.P."/>
            <person name="Kyrpides N.C."/>
        </authorList>
    </citation>
    <scope>NUCLEOTIDE SEQUENCE</scope>
    <source>
        <strain evidence="6">DSM 17368 / JCM 12287 / NRRL B-23963</strain>
    </source>
</reference>
<dbReference type="InterPro" id="IPR009057">
    <property type="entry name" value="Homeodomain-like_sf"/>
</dbReference>
<accession>G8R1W3</accession>
<dbReference type="OrthoDB" id="952277at2"/>
<feature type="domain" description="HTH araC/xylS-type" evidence="4">
    <location>
        <begin position="77"/>
        <end position="177"/>
    </location>
</feature>
<sequence length="188" mass="21521">MNHPLYIKNMVCDRCKSSVRNILEDLQISFKELELGEVTLENPLNQAQQSNLSHQLSIQGFELLEDRETQIINQIKSEVIRFVHHQPTSESQTLSAHLSVHLNKEYSSLSKLFSQVEGRTIESYYIDQRIEHVKELIIYDELSLSEIAYKLNYSSVAHLSGQFKKVTGMTPSAFKKLGPQGRKSLDSV</sequence>
<dbReference type="eggNOG" id="COG2207">
    <property type="taxonomic scope" value="Bacteria"/>
</dbReference>
<dbReference type="AlphaFoldDB" id="G8R1W3"/>
<dbReference type="GO" id="GO:0043565">
    <property type="term" value="F:sequence-specific DNA binding"/>
    <property type="evidence" value="ECO:0007669"/>
    <property type="project" value="InterPro"/>
</dbReference>
<dbReference type="Proteomes" id="UP000005631">
    <property type="component" value="Chromosome"/>
</dbReference>
<dbReference type="GO" id="GO:0003700">
    <property type="term" value="F:DNA-binding transcription factor activity"/>
    <property type="evidence" value="ECO:0007669"/>
    <property type="project" value="InterPro"/>
</dbReference>
<dbReference type="PROSITE" id="PS00041">
    <property type="entry name" value="HTH_ARAC_FAMILY_1"/>
    <property type="match status" value="1"/>
</dbReference>
<gene>
    <name evidence="5" type="ordered locus">Oweho_2956</name>
</gene>
<name>G8R1W3_OWEHD</name>
<keyword evidence="1" id="KW-0805">Transcription regulation</keyword>
<dbReference type="SUPFAM" id="SSF46689">
    <property type="entry name" value="Homeodomain-like"/>
    <property type="match status" value="1"/>
</dbReference>
<dbReference type="InterPro" id="IPR018060">
    <property type="entry name" value="HTH_AraC"/>
</dbReference>
<evidence type="ECO:0000313" key="6">
    <source>
        <dbReference type="Proteomes" id="UP000005631"/>
    </source>
</evidence>
<evidence type="ECO:0000256" key="2">
    <source>
        <dbReference type="ARBA" id="ARBA00023125"/>
    </source>
</evidence>
<dbReference type="HOGENOM" id="CLU_121830_0_0_10"/>
<dbReference type="EMBL" id="CP003156">
    <property type="protein sequence ID" value="AEV33913.1"/>
    <property type="molecule type" value="Genomic_DNA"/>
</dbReference>